<dbReference type="PANTHER" id="PTHR42830">
    <property type="entry name" value="OSMOTICALLY INDUCIBLE FAMILY PROTEIN"/>
    <property type="match status" value="1"/>
</dbReference>
<dbReference type="Proteomes" id="UP000059574">
    <property type="component" value="Chromosome"/>
</dbReference>
<dbReference type="InterPro" id="IPR036102">
    <property type="entry name" value="OsmC/Ohrsf"/>
</dbReference>
<dbReference type="SUPFAM" id="SSF82784">
    <property type="entry name" value="OsmC-like"/>
    <property type="match status" value="1"/>
</dbReference>
<reference evidence="1 2" key="2">
    <citation type="journal article" date="2016" name="J. Biotechnol.">
        <title>Complete genome sequence of Arthrobacter alpinus ERGS4:06, a yellow pigmented bacterium tolerant to cold and radiations isolated from Sikkim Himalaya.</title>
        <authorList>
            <person name="Kumar R."/>
            <person name="Singh D."/>
            <person name="Swarnkar M.K."/>
            <person name="Singh A.K."/>
            <person name="Kumar S."/>
        </authorList>
    </citation>
    <scope>NUCLEOTIDE SEQUENCE [LARGE SCALE GENOMIC DNA]</scope>
    <source>
        <strain evidence="1 2">ERGS4:06</strain>
    </source>
</reference>
<dbReference type="RefSeq" id="WP_062288173.1">
    <property type="nucleotide sequence ID" value="NZ_CP013200.1"/>
</dbReference>
<dbReference type="OrthoDB" id="9795405at2"/>
<dbReference type="PANTHER" id="PTHR42830:SF2">
    <property type="entry name" value="OSMC_OHR FAMILY PROTEIN"/>
    <property type="match status" value="1"/>
</dbReference>
<evidence type="ECO:0000313" key="1">
    <source>
        <dbReference type="EMBL" id="ALO66749.1"/>
    </source>
</evidence>
<reference evidence="2" key="1">
    <citation type="submission" date="2015-11" db="EMBL/GenBank/DDBJ databases">
        <authorList>
            <person name="Kumar R."/>
            <person name="Singh D."/>
            <person name="Swarnkar M.K."/>
            <person name="Singh A.K."/>
            <person name="Kumar S."/>
        </authorList>
    </citation>
    <scope>NUCLEOTIDE SEQUENCE [LARGE SCALE GENOMIC DNA]</scope>
    <source>
        <strain evidence="2">ERGS4:06</strain>
    </source>
</reference>
<accession>A0A0S2LZ46</accession>
<sequence>MGLNQHHYEININWTGNRGTGTSAYNAYGRDHTVTAVGVPVLLGSADKTFHGDRDRWNPEQLLLTALAQCHMLSYLHVALKHGVVVTKYEDCANGTLILNPDGSGQFESATLHPKVYVADPATTDLALSLHAEAASQCFIARSVNFPVHHEPGLLTATQD</sequence>
<dbReference type="AlphaFoldDB" id="A0A0S2LZ46"/>
<dbReference type="InterPro" id="IPR015946">
    <property type="entry name" value="KH_dom-like_a/b"/>
</dbReference>
<dbReference type="Gene3D" id="3.30.300.20">
    <property type="match status" value="1"/>
</dbReference>
<organism evidence="1 2">
    <name type="scientific">Arthrobacter alpinus</name>
    <dbReference type="NCBI Taxonomy" id="656366"/>
    <lineage>
        <taxon>Bacteria</taxon>
        <taxon>Bacillati</taxon>
        <taxon>Actinomycetota</taxon>
        <taxon>Actinomycetes</taxon>
        <taxon>Micrococcales</taxon>
        <taxon>Micrococcaceae</taxon>
        <taxon>Arthrobacter</taxon>
    </lineage>
</organism>
<dbReference type="InterPro" id="IPR003718">
    <property type="entry name" value="OsmC/Ohr_fam"/>
</dbReference>
<dbReference type="Pfam" id="PF02566">
    <property type="entry name" value="OsmC"/>
    <property type="match status" value="1"/>
</dbReference>
<gene>
    <name evidence="1" type="ORF">AS189_09855</name>
</gene>
<name>A0A0S2LZ46_9MICC</name>
<evidence type="ECO:0000313" key="2">
    <source>
        <dbReference type="Proteomes" id="UP000059574"/>
    </source>
</evidence>
<proteinExistence type="predicted"/>
<protein>
    <submittedName>
        <fullName evidence="1">Peroxiredoxin</fullName>
    </submittedName>
</protein>
<dbReference type="EMBL" id="CP013200">
    <property type="protein sequence ID" value="ALO66749.1"/>
    <property type="molecule type" value="Genomic_DNA"/>
</dbReference>
<dbReference type="InterPro" id="IPR052707">
    <property type="entry name" value="OsmC_Ohr_Peroxiredoxin"/>
</dbReference>